<keyword evidence="5 7" id="KW-1133">Transmembrane helix</keyword>
<evidence type="ECO:0000313" key="12">
    <source>
        <dbReference type="EMBL" id="ABL99785.1"/>
    </source>
</evidence>
<dbReference type="AlphaFoldDB" id="A1S5X9"/>
<proteinExistence type="inferred from homology"/>
<dbReference type="SUPFAM" id="SSF50182">
    <property type="entry name" value="Sm-like ribonucleoproteins"/>
    <property type="match status" value="1"/>
</dbReference>
<feature type="transmembrane region" description="Helical" evidence="7">
    <location>
        <begin position="317"/>
        <end position="337"/>
    </location>
</feature>
<evidence type="ECO:0000256" key="2">
    <source>
        <dbReference type="ARBA" id="ARBA00008017"/>
    </source>
</evidence>
<evidence type="ECO:0000256" key="5">
    <source>
        <dbReference type="ARBA" id="ARBA00022989"/>
    </source>
</evidence>
<dbReference type="InterPro" id="IPR049142">
    <property type="entry name" value="MS_channel_1st"/>
</dbReference>
<feature type="domain" description="Mechanosensitive ion channel MscS C-terminal" evidence="10">
    <location>
        <begin position="439"/>
        <end position="523"/>
    </location>
</feature>
<organism evidence="12 13">
    <name type="scientific">Shewanella amazonensis (strain ATCC BAA-1098 / SB2B)</name>
    <dbReference type="NCBI Taxonomy" id="326297"/>
    <lineage>
        <taxon>Bacteria</taxon>
        <taxon>Pseudomonadati</taxon>
        <taxon>Pseudomonadota</taxon>
        <taxon>Gammaproteobacteria</taxon>
        <taxon>Alteromonadales</taxon>
        <taxon>Shewanellaceae</taxon>
        <taxon>Shewanella</taxon>
    </lineage>
</organism>
<dbReference type="InterPro" id="IPR010920">
    <property type="entry name" value="LSM_dom_sf"/>
</dbReference>
<comment type="subcellular location">
    <subcellularLocation>
        <location evidence="1">Cell membrane</location>
        <topology evidence="1">Multi-pass membrane protein</topology>
    </subcellularLocation>
</comment>
<evidence type="ECO:0000256" key="3">
    <source>
        <dbReference type="ARBA" id="ARBA00022475"/>
    </source>
</evidence>
<comment type="similarity">
    <text evidence="2">Belongs to the MscS (TC 1.A.23) family.</text>
</comment>
<feature type="transmembrane region" description="Helical" evidence="7">
    <location>
        <begin position="343"/>
        <end position="362"/>
    </location>
</feature>
<dbReference type="PANTHER" id="PTHR30566:SF5">
    <property type="entry name" value="MECHANOSENSITIVE ION CHANNEL PROTEIN 1, MITOCHONDRIAL-RELATED"/>
    <property type="match status" value="1"/>
</dbReference>
<keyword evidence="4 7" id="KW-0812">Transmembrane</keyword>
<feature type="domain" description="Mechanosensitive ion channel MscS" evidence="9">
    <location>
        <begin position="366"/>
        <end position="431"/>
    </location>
</feature>
<dbReference type="InterPro" id="IPR011066">
    <property type="entry name" value="MscS_channel_C_sf"/>
</dbReference>
<dbReference type="Proteomes" id="UP000009175">
    <property type="component" value="Chromosome"/>
</dbReference>
<evidence type="ECO:0000259" key="9">
    <source>
        <dbReference type="Pfam" id="PF00924"/>
    </source>
</evidence>
<dbReference type="InterPro" id="IPR006685">
    <property type="entry name" value="MscS_channel_2nd"/>
</dbReference>
<dbReference type="Pfam" id="PF00924">
    <property type="entry name" value="MS_channel_2nd"/>
    <property type="match status" value="1"/>
</dbReference>
<dbReference type="Pfam" id="PF21088">
    <property type="entry name" value="MS_channel_1st"/>
    <property type="match status" value="1"/>
</dbReference>
<evidence type="ECO:0000256" key="7">
    <source>
        <dbReference type="SAM" id="Phobius"/>
    </source>
</evidence>
<dbReference type="Gene3D" id="3.30.70.100">
    <property type="match status" value="1"/>
</dbReference>
<feature type="signal peptide" evidence="8">
    <location>
        <begin position="1"/>
        <end position="22"/>
    </location>
</feature>
<evidence type="ECO:0000256" key="8">
    <source>
        <dbReference type="SAM" id="SignalP"/>
    </source>
</evidence>
<feature type="domain" description="Mechanosensitive ion channel transmembrane helices 2/3" evidence="11">
    <location>
        <begin position="324"/>
        <end position="364"/>
    </location>
</feature>
<dbReference type="Gene3D" id="1.10.287.1260">
    <property type="match status" value="1"/>
</dbReference>
<protein>
    <submittedName>
        <fullName evidence="12">Small-conductance mechanosensitive channel</fullName>
    </submittedName>
</protein>
<evidence type="ECO:0000313" key="13">
    <source>
        <dbReference type="Proteomes" id="UP000009175"/>
    </source>
</evidence>
<evidence type="ECO:0000256" key="6">
    <source>
        <dbReference type="ARBA" id="ARBA00023136"/>
    </source>
</evidence>
<dbReference type="PANTHER" id="PTHR30566">
    <property type="entry name" value="YNAI-RELATED MECHANOSENSITIVE ION CHANNEL"/>
    <property type="match status" value="1"/>
</dbReference>
<sequence>MKRIYQVFILFCFALFSSLSMANSSLTLMQALDKSSEIEEVQAPTPEQYSYRDPLWRDTPRGALQGFLKAAWDQDYARASEYLDLRFLPGRMSPAQGEKYARDLQAILDRNIWIDLGTVNDTPQGNEQDNLPAYRDAFARIQVGNKDAVFFLQRVPDADIGSIWKISNATIAQVPTLYEKLGYGPWVEWFIAHVPEGRLFRLNLWEWAFMLTFLTASLLLVIPVTWIVKWLLLRTQWQHKEETAAIVTGPLCFFMAVMLNKAAILQTTLPVMTKELIDTGVFLVLTLVWLLWSLMGLMQSVLKARWTEKGSKQAASLLRPLTNFLRIFMLAMVSLIWLQHLGFNVGAILAGMGIGGIALALASKQSIENFIGTVTLYSSAPLKVGNLCKLGSLRGTVEEIGLRCTRIRTLDRSVIHIPNAKLAEMEIENISEREKIRFKTDIRLDYNTSAEQIKKITEDIKVLLETTDKVNEKPLRVTFSGFGLHGLEINVFAYVGTTSLPTYQQVAHELNLGIMEIVAKHGSKVVPAIAPVAP</sequence>
<dbReference type="RefSeq" id="WP_011759693.1">
    <property type="nucleotide sequence ID" value="NC_008700.1"/>
</dbReference>
<feature type="transmembrane region" description="Helical" evidence="7">
    <location>
        <begin position="276"/>
        <end position="297"/>
    </location>
</feature>
<reference evidence="12 13" key="1">
    <citation type="submission" date="2006-12" db="EMBL/GenBank/DDBJ databases">
        <title>Complete sequence of Shewanella amazonensis SB2B.</title>
        <authorList>
            <consortium name="US DOE Joint Genome Institute"/>
            <person name="Copeland A."/>
            <person name="Lucas S."/>
            <person name="Lapidus A."/>
            <person name="Barry K."/>
            <person name="Detter J.C."/>
            <person name="Glavina del Rio T."/>
            <person name="Hammon N."/>
            <person name="Israni S."/>
            <person name="Dalin E."/>
            <person name="Tice H."/>
            <person name="Pitluck S."/>
            <person name="Munk A.C."/>
            <person name="Brettin T."/>
            <person name="Bruce D."/>
            <person name="Han C."/>
            <person name="Tapia R."/>
            <person name="Gilna P."/>
            <person name="Schmutz J."/>
            <person name="Larimer F."/>
            <person name="Land M."/>
            <person name="Hauser L."/>
            <person name="Kyrpides N."/>
            <person name="Mikhailova N."/>
            <person name="Fredrickson J."/>
            <person name="Richardson P."/>
        </authorList>
    </citation>
    <scope>NUCLEOTIDE SEQUENCE [LARGE SCALE GENOMIC DNA]</scope>
    <source>
        <strain evidence="13">ATCC BAA-1098 / SB2B</strain>
    </source>
</reference>
<dbReference type="InterPro" id="IPR006686">
    <property type="entry name" value="MscS_channel_CS"/>
</dbReference>
<keyword evidence="8" id="KW-0732">Signal</keyword>
<dbReference type="eggNOG" id="COG0668">
    <property type="taxonomic scope" value="Bacteria"/>
</dbReference>
<feature type="transmembrane region" description="Helical" evidence="7">
    <location>
        <begin position="207"/>
        <end position="232"/>
    </location>
</feature>
<keyword evidence="13" id="KW-1185">Reference proteome</keyword>
<dbReference type="Gene3D" id="2.30.30.60">
    <property type="match status" value="1"/>
</dbReference>
<dbReference type="KEGG" id="saz:Sama_1578"/>
<evidence type="ECO:0000259" key="11">
    <source>
        <dbReference type="Pfam" id="PF21088"/>
    </source>
</evidence>
<keyword evidence="6 7" id="KW-0472">Membrane</keyword>
<dbReference type="InterPro" id="IPR011014">
    <property type="entry name" value="MscS_channel_TM-2"/>
</dbReference>
<dbReference type="InterPro" id="IPR049278">
    <property type="entry name" value="MS_channel_C"/>
</dbReference>
<dbReference type="OrthoDB" id="9775207at2"/>
<dbReference type="HOGENOM" id="CLU_015233_0_0_6"/>
<dbReference type="PROSITE" id="PS01246">
    <property type="entry name" value="UPF0003"/>
    <property type="match status" value="1"/>
</dbReference>
<keyword evidence="3" id="KW-1003">Cell membrane</keyword>
<dbReference type="InterPro" id="IPR023408">
    <property type="entry name" value="MscS_beta-dom_sf"/>
</dbReference>
<evidence type="ECO:0000259" key="10">
    <source>
        <dbReference type="Pfam" id="PF21082"/>
    </source>
</evidence>
<feature type="transmembrane region" description="Helical" evidence="7">
    <location>
        <begin position="244"/>
        <end position="264"/>
    </location>
</feature>
<evidence type="ECO:0000256" key="1">
    <source>
        <dbReference type="ARBA" id="ARBA00004651"/>
    </source>
</evidence>
<feature type="chain" id="PRO_5002636806" evidence="8">
    <location>
        <begin position="23"/>
        <end position="534"/>
    </location>
</feature>
<dbReference type="SUPFAM" id="SSF82861">
    <property type="entry name" value="Mechanosensitive channel protein MscS (YggB), transmembrane region"/>
    <property type="match status" value="1"/>
</dbReference>
<dbReference type="SUPFAM" id="SSF82689">
    <property type="entry name" value="Mechanosensitive channel protein MscS (YggB), C-terminal domain"/>
    <property type="match status" value="1"/>
</dbReference>
<evidence type="ECO:0000256" key="4">
    <source>
        <dbReference type="ARBA" id="ARBA00022692"/>
    </source>
</evidence>
<name>A1S5X9_SHEAM</name>
<dbReference type="GO" id="GO:0005886">
    <property type="term" value="C:plasma membrane"/>
    <property type="evidence" value="ECO:0007669"/>
    <property type="project" value="UniProtKB-SubCell"/>
</dbReference>
<dbReference type="EMBL" id="CP000507">
    <property type="protein sequence ID" value="ABL99785.1"/>
    <property type="molecule type" value="Genomic_DNA"/>
</dbReference>
<gene>
    <name evidence="12" type="ordered locus">Sama_1578</name>
</gene>
<dbReference type="GO" id="GO:0008381">
    <property type="term" value="F:mechanosensitive monoatomic ion channel activity"/>
    <property type="evidence" value="ECO:0007669"/>
    <property type="project" value="UniProtKB-ARBA"/>
</dbReference>
<accession>A1S5X9</accession>
<dbReference type="Pfam" id="PF21082">
    <property type="entry name" value="MS_channel_3rd"/>
    <property type="match status" value="1"/>
</dbReference>